<keyword evidence="16" id="KW-1185">Reference proteome</keyword>
<evidence type="ECO:0000256" key="9">
    <source>
        <dbReference type="ARBA" id="ARBA00023170"/>
    </source>
</evidence>
<evidence type="ECO:0000313" key="16">
    <source>
        <dbReference type="Proteomes" id="UP000504633"/>
    </source>
</evidence>
<dbReference type="PANTHER" id="PTHR45695:SF23">
    <property type="entry name" value="GALANIN-LIKE G-PROTEIN COUPLED RECEPTOR NPR-9"/>
    <property type="match status" value="1"/>
</dbReference>
<dbReference type="RefSeq" id="XP_023178668.1">
    <property type="nucleotide sequence ID" value="XM_023322900.2"/>
</dbReference>
<evidence type="ECO:0000256" key="12">
    <source>
        <dbReference type="RuleBase" id="RU000688"/>
    </source>
</evidence>
<dbReference type="SUPFAM" id="SSF81321">
    <property type="entry name" value="Family A G protein-coupled receptor-like"/>
    <property type="match status" value="1"/>
</dbReference>
<gene>
    <name evidence="17" type="primary">LOC111604728</name>
</gene>
<feature type="transmembrane region" description="Helical" evidence="13">
    <location>
        <begin position="103"/>
        <end position="128"/>
    </location>
</feature>
<evidence type="ECO:0000256" key="3">
    <source>
        <dbReference type="ARBA" id="ARBA00022475"/>
    </source>
</evidence>
<evidence type="ECO:0000256" key="6">
    <source>
        <dbReference type="ARBA" id="ARBA00023040"/>
    </source>
</evidence>
<keyword evidence="5 13" id="KW-1133">Transmembrane helix</keyword>
<dbReference type="KEGG" id="dhe:111604728"/>
<dbReference type="PRINTS" id="PR00237">
    <property type="entry name" value="GPCRRHODOPSN"/>
</dbReference>
<dbReference type="GO" id="GO:0004930">
    <property type="term" value="F:G protein-coupled receptor activity"/>
    <property type="evidence" value="ECO:0007669"/>
    <property type="project" value="UniProtKB-KW"/>
</dbReference>
<name>A0A6J1MNS2_DROHY</name>
<keyword evidence="6 12" id="KW-0297">G-protein coupled receptor</keyword>
<feature type="transmembrane region" description="Helical" evidence="13">
    <location>
        <begin position="140"/>
        <end position="160"/>
    </location>
</feature>
<keyword evidence="14" id="KW-0732">Signal</keyword>
<evidence type="ECO:0000256" key="10">
    <source>
        <dbReference type="ARBA" id="ARBA00023180"/>
    </source>
</evidence>
<dbReference type="Gene3D" id="1.20.1070.10">
    <property type="entry name" value="Rhodopsin 7-helix transmembrane proteins"/>
    <property type="match status" value="1"/>
</dbReference>
<sequence length="422" mass="46737">MGLIRHRLAVVLTLTMLISFWPTGSHGAASIECAEWLSPGECNNSTGVNKNSNNNQLGNNSSNYMLGGSALDHLNSSMHPDNLLEMDLERDGEIWPLERVVSIIVPVFFGIIGFAGLLGNALVILVVVVNQQMRSTTNLLIINLAVSDILFVIFCVPFTATDYVLPEWPFGNLWCKFVQYMIVVTCHCSVYTLVLMSFDRFLAVVHPVTSMSLRTERNATLAIMCAWITIVTTAIPVALAHSVRIYQYHGRAGTACVFSTEEEVWSLVGFQVSFFLSSYVAPLTLICFLYMGMLARLWKSAPGCKPSAESRKGKRRVTRMVVVVVLAFAICWLPIHVILVLKALNMYGGTHLTVIIQIISHVLAYTNSCINPILYAFLSDNFRKAFRKVVWCGSPPPIVTNQQMTKTTRTATGNGTSNIEML</sequence>
<dbReference type="Pfam" id="PF00001">
    <property type="entry name" value="7tm_1"/>
    <property type="match status" value="1"/>
</dbReference>
<dbReference type="GeneID" id="111604728"/>
<keyword evidence="11 12" id="KW-0807">Transducer</keyword>
<keyword evidence="7 13" id="KW-0472">Membrane</keyword>
<dbReference type="PROSITE" id="PS00237">
    <property type="entry name" value="G_PROTEIN_RECEP_F1_1"/>
    <property type="match status" value="1"/>
</dbReference>
<keyword evidence="3" id="KW-1003">Cell membrane</keyword>
<dbReference type="CDD" id="cd15096">
    <property type="entry name" value="7tmA_AstA_R_insect"/>
    <property type="match status" value="1"/>
</dbReference>
<dbReference type="InterPro" id="IPR000276">
    <property type="entry name" value="GPCR_Rhodpsn"/>
</dbReference>
<dbReference type="PANTHER" id="PTHR45695">
    <property type="entry name" value="LEUCOKININ RECEPTOR-RELATED"/>
    <property type="match status" value="1"/>
</dbReference>
<evidence type="ECO:0000256" key="5">
    <source>
        <dbReference type="ARBA" id="ARBA00022989"/>
    </source>
</evidence>
<evidence type="ECO:0000256" key="8">
    <source>
        <dbReference type="ARBA" id="ARBA00023157"/>
    </source>
</evidence>
<evidence type="ECO:0000256" key="11">
    <source>
        <dbReference type="ARBA" id="ARBA00023224"/>
    </source>
</evidence>
<feature type="transmembrane region" description="Helical" evidence="13">
    <location>
        <begin position="219"/>
        <end position="239"/>
    </location>
</feature>
<keyword evidence="8" id="KW-1015">Disulfide bond</keyword>
<protein>
    <submittedName>
        <fullName evidence="17">Allatostatin-A receptor</fullName>
    </submittedName>
</protein>
<feature type="signal peptide" evidence="14">
    <location>
        <begin position="1"/>
        <end position="27"/>
    </location>
</feature>
<keyword evidence="9 12" id="KW-0675">Receptor</keyword>
<dbReference type="OMA" id="ANDSMDY"/>
<evidence type="ECO:0000259" key="15">
    <source>
        <dbReference type="PROSITE" id="PS50262"/>
    </source>
</evidence>
<evidence type="ECO:0000313" key="17">
    <source>
        <dbReference type="RefSeq" id="XP_023178668.1"/>
    </source>
</evidence>
<reference evidence="17" key="1">
    <citation type="submission" date="2025-08" db="UniProtKB">
        <authorList>
            <consortium name="RefSeq"/>
        </authorList>
    </citation>
    <scope>IDENTIFICATION</scope>
    <source>
        <strain evidence="17">15085-1641.00</strain>
        <tissue evidence="17">Whole body</tissue>
    </source>
</reference>
<feature type="transmembrane region" description="Helical" evidence="13">
    <location>
        <begin position="180"/>
        <end position="198"/>
    </location>
</feature>
<comment type="similarity">
    <text evidence="2 12">Belongs to the G-protein coupled receptor 1 family.</text>
</comment>
<evidence type="ECO:0000256" key="4">
    <source>
        <dbReference type="ARBA" id="ARBA00022692"/>
    </source>
</evidence>
<evidence type="ECO:0000256" key="2">
    <source>
        <dbReference type="ARBA" id="ARBA00010663"/>
    </source>
</evidence>
<dbReference type="SMART" id="SM01381">
    <property type="entry name" value="7TM_GPCR_Srsx"/>
    <property type="match status" value="1"/>
</dbReference>
<dbReference type="GO" id="GO:0005886">
    <property type="term" value="C:plasma membrane"/>
    <property type="evidence" value="ECO:0007669"/>
    <property type="project" value="UniProtKB-SubCell"/>
</dbReference>
<feature type="transmembrane region" description="Helical" evidence="13">
    <location>
        <begin position="319"/>
        <end position="341"/>
    </location>
</feature>
<evidence type="ECO:0000256" key="1">
    <source>
        <dbReference type="ARBA" id="ARBA00004651"/>
    </source>
</evidence>
<dbReference type="AlphaFoldDB" id="A0A6J1MNS2"/>
<dbReference type="OrthoDB" id="2132067at2759"/>
<feature type="transmembrane region" description="Helical" evidence="13">
    <location>
        <begin position="274"/>
        <end position="298"/>
    </location>
</feature>
<dbReference type="FunFam" id="1.20.1070.10:FF:000255">
    <property type="entry name" value="Allatostatin A receptor"/>
    <property type="match status" value="1"/>
</dbReference>
<keyword evidence="4 12" id="KW-0812">Transmembrane</keyword>
<dbReference type="PROSITE" id="PS50262">
    <property type="entry name" value="G_PROTEIN_RECEP_F1_2"/>
    <property type="match status" value="1"/>
</dbReference>
<keyword evidence="10" id="KW-0325">Glycoprotein</keyword>
<feature type="chain" id="PRO_5026753092" evidence="14">
    <location>
        <begin position="28"/>
        <end position="422"/>
    </location>
</feature>
<feature type="domain" description="G-protein coupled receptors family 1 profile" evidence="15">
    <location>
        <begin position="119"/>
        <end position="375"/>
    </location>
</feature>
<evidence type="ECO:0000256" key="7">
    <source>
        <dbReference type="ARBA" id="ARBA00023136"/>
    </source>
</evidence>
<dbReference type="InterPro" id="IPR000405">
    <property type="entry name" value="Galanin_rcpt"/>
</dbReference>
<dbReference type="CTD" id="44126"/>
<dbReference type="Proteomes" id="UP000504633">
    <property type="component" value="Unplaced"/>
</dbReference>
<feature type="transmembrane region" description="Helical" evidence="13">
    <location>
        <begin position="353"/>
        <end position="378"/>
    </location>
</feature>
<proteinExistence type="inferred from homology"/>
<dbReference type="PRINTS" id="PR00663">
    <property type="entry name" value="GALANINR"/>
</dbReference>
<comment type="subcellular location">
    <subcellularLocation>
        <location evidence="1">Cell membrane</location>
        <topology evidence="1">Multi-pass membrane protein</topology>
    </subcellularLocation>
</comment>
<dbReference type="InterPro" id="IPR017452">
    <property type="entry name" value="GPCR_Rhodpsn_7TM"/>
</dbReference>
<evidence type="ECO:0000256" key="14">
    <source>
        <dbReference type="SAM" id="SignalP"/>
    </source>
</evidence>
<evidence type="ECO:0000256" key="13">
    <source>
        <dbReference type="SAM" id="Phobius"/>
    </source>
</evidence>
<accession>A0A6J1MNS2</accession>
<organism evidence="16 17">
    <name type="scientific">Drosophila hydei</name>
    <name type="common">Fruit fly</name>
    <dbReference type="NCBI Taxonomy" id="7224"/>
    <lineage>
        <taxon>Eukaryota</taxon>
        <taxon>Metazoa</taxon>
        <taxon>Ecdysozoa</taxon>
        <taxon>Arthropoda</taxon>
        <taxon>Hexapoda</taxon>
        <taxon>Insecta</taxon>
        <taxon>Pterygota</taxon>
        <taxon>Neoptera</taxon>
        <taxon>Endopterygota</taxon>
        <taxon>Diptera</taxon>
        <taxon>Brachycera</taxon>
        <taxon>Muscomorpha</taxon>
        <taxon>Ephydroidea</taxon>
        <taxon>Drosophilidae</taxon>
        <taxon>Drosophila</taxon>
    </lineage>
</organism>